<evidence type="ECO:0000256" key="1">
    <source>
        <dbReference type="SAM" id="MobiDB-lite"/>
    </source>
</evidence>
<dbReference type="EMBL" id="RPFP01000310">
    <property type="protein sequence ID" value="RPF64431.1"/>
    <property type="molecule type" value="Genomic_DNA"/>
</dbReference>
<dbReference type="Proteomes" id="UP000276972">
    <property type="component" value="Unassembled WGS sequence"/>
</dbReference>
<dbReference type="InterPro" id="IPR027417">
    <property type="entry name" value="P-loop_NTPase"/>
</dbReference>
<protein>
    <submittedName>
        <fullName evidence="2">Guanylate kinase</fullName>
    </submittedName>
</protein>
<dbReference type="SUPFAM" id="SSF52540">
    <property type="entry name" value="P-loop containing nucleoside triphosphate hydrolases"/>
    <property type="match status" value="1"/>
</dbReference>
<sequence length="23" mass="2402">MHNDFNLLILSGPSGAGKSTLTK</sequence>
<proteinExistence type="predicted"/>
<comment type="caution">
    <text evidence="2">The sequence shown here is derived from an EMBL/GenBank/DDBJ whole genome shotgun (WGS) entry which is preliminary data.</text>
</comment>
<dbReference type="GO" id="GO:0016301">
    <property type="term" value="F:kinase activity"/>
    <property type="evidence" value="ECO:0007669"/>
    <property type="project" value="UniProtKB-KW"/>
</dbReference>
<reference evidence="2 3" key="1">
    <citation type="submission" date="2018-11" db="EMBL/GenBank/DDBJ databases">
        <authorList>
            <person name="Gutierrez A.J."/>
            <person name="Bravo M."/>
        </authorList>
    </citation>
    <scope>NUCLEOTIDE SEQUENCE [LARGE SCALE GENOMIC DNA]</scope>
    <source>
        <strain evidence="2 3">22388</strain>
    </source>
</reference>
<keyword evidence="2" id="KW-0418">Kinase</keyword>
<feature type="non-terminal residue" evidence="2">
    <location>
        <position position="23"/>
    </location>
</feature>
<name>A0A7Z6UXC0_HELPX</name>
<evidence type="ECO:0000313" key="3">
    <source>
        <dbReference type="Proteomes" id="UP000276972"/>
    </source>
</evidence>
<gene>
    <name evidence="2" type="ORF">EGV97_10375</name>
</gene>
<evidence type="ECO:0000313" key="2">
    <source>
        <dbReference type="EMBL" id="RPF64431.1"/>
    </source>
</evidence>
<keyword evidence="2" id="KW-0808">Transferase</keyword>
<dbReference type="AlphaFoldDB" id="A0A7Z6UXC0"/>
<organism evidence="2 3">
    <name type="scientific">Helicobacter pylori</name>
    <name type="common">Campylobacter pylori</name>
    <dbReference type="NCBI Taxonomy" id="210"/>
    <lineage>
        <taxon>Bacteria</taxon>
        <taxon>Pseudomonadati</taxon>
        <taxon>Campylobacterota</taxon>
        <taxon>Epsilonproteobacteria</taxon>
        <taxon>Campylobacterales</taxon>
        <taxon>Helicobacteraceae</taxon>
        <taxon>Helicobacter</taxon>
    </lineage>
</organism>
<accession>A0A7Z6UXC0</accession>
<feature type="region of interest" description="Disordered" evidence="1">
    <location>
        <begin position="1"/>
        <end position="23"/>
    </location>
</feature>